<dbReference type="EMBL" id="LN899819">
    <property type="protein sequence ID" value="CUV12425.1"/>
    <property type="molecule type" value="Genomic_DNA"/>
</dbReference>
<reference evidence="1" key="1">
    <citation type="submission" date="2015-10" db="EMBL/GenBank/DDBJ databases">
        <authorList>
            <person name="Gilbert D.G."/>
        </authorList>
    </citation>
    <scope>NUCLEOTIDE SEQUENCE</scope>
    <source>
        <strain evidence="1">Phyl III-seqv23</strain>
    </source>
</reference>
<proteinExistence type="predicted"/>
<accession>A0A0S4TQW5</accession>
<organism evidence="1">
    <name type="scientific">Ralstonia solanacearum</name>
    <name type="common">Pseudomonas solanacearum</name>
    <dbReference type="NCBI Taxonomy" id="305"/>
    <lineage>
        <taxon>Bacteria</taxon>
        <taxon>Pseudomonadati</taxon>
        <taxon>Pseudomonadota</taxon>
        <taxon>Betaproteobacteria</taxon>
        <taxon>Burkholderiales</taxon>
        <taxon>Burkholderiaceae</taxon>
        <taxon>Ralstonia</taxon>
        <taxon>Ralstonia solanacearum species complex</taxon>
    </lineage>
</organism>
<gene>
    <name evidence="1" type="ORF">RUN39_v1_350039</name>
</gene>
<evidence type="ECO:0000313" key="1">
    <source>
        <dbReference type="EMBL" id="CUV12425.1"/>
    </source>
</evidence>
<sequence length="60" mass="6698">MRGSLAADPVVRSTGRWIRLREAWETSIPGGSHLEPIQDDLLDDASVAWRQVRARPETTA</sequence>
<dbReference type="AlphaFoldDB" id="A0A0S4TQW5"/>
<name>A0A0S4TQW5_RALSL</name>
<protein>
    <submittedName>
        <fullName evidence="1">Uncharacterized protein</fullName>
    </submittedName>
</protein>